<name>A0ABP0HW31_9DINO</name>
<dbReference type="Pfam" id="PF05903">
    <property type="entry name" value="Peptidase_C97"/>
    <property type="match status" value="1"/>
</dbReference>
<protein>
    <submittedName>
        <fullName evidence="11">14-dihydroretinol saturase A) (RetSat A) (All-trans-retinol 7</fullName>
    </submittedName>
</protein>
<evidence type="ECO:0000256" key="9">
    <source>
        <dbReference type="ARBA" id="ARBA00023027"/>
    </source>
</evidence>
<dbReference type="InterPro" id="IPR008580">
    <property type="entry name" value="PPPDE_dom"/>
</dbReference>
<comment type="similarity">
    <text evidence="2">Belongs to the DeSI family.</text>
</comment>
<proteinExistence type="inferred from homology"/>
<dbReference type="PANTHER" id="PTHR46091">
    <property type="entry name" value="BLR7054 PROTEIN"/>
    <property type="match status" value="1"/>
</dbReference>
<evidence type="ECO:0000256" key="2">
    <source>
        <dbReference type="ARBA" id="ARBA00008140"/>
    </source>
</evidence>
<dbReference type="PROSITE" id="PS51858">
    <property type="entry name" value="PPPDE"/>
    <property type="match status" value="1"/>
</dbReference>
<dbReference type="InterPro" id="IPR052206">
    <property type="entry name" value="Retinol_saturase"/>
</dbReference>
<evidence type="ECO:0000256" key="1">
    <source>
        <dbReference type="ARBA" id="ARBA00005855"/>
    </source>
</evidence>
<dbReference type="Gene3D" id="3.50.50.60">
    <property type="entry name" value="FAD/NAD(P)-binding domain"/>
    <property type="match status" value="2"/>
</dbReference>
<keyword evidence="6" id="KW-0378">Hydrolase</keyword>
<dbReference type="EMBL" id="CAXAMM010001891">
    <property type="protein sequence ID" value="CAK8993846.1"/>
    <property type="molecule type" value="Genomic_DNA"/>
</dbReference>
<reference evidence="11 12" key="1">
    <citation type="submission" date="2024-02" db="EMBL/GenBank/DDBJ databases">
        <authorList>
            <person name="Chen Y."/>
            <person name="Shah S."/>
            <person name="Dougan E. K."/>
            <person name="Thang M."/>
            <person name="Chan C."/>
        </authorList>
    </citation>
    <scope>NUCLEOTIDE SEQUENCE [LARGE SCALE GENOMIC DNA]</scope>
</reference>
<evidence type="ECO:0000256" key="8">
    <source>
        <dbReference type="ARBA" id="ARBA00022857"/>
    </source>
</evidence>
<keyword evidence="12" id="KW-1185">Reference proteome</keyword>
<evidence type="ECO:0000313" key="12">
    <source>
        <dbReference type="Proteomes" id="UP001642464"/>
    </source>
</evidence>
<dbReference type="Proteomes" id="UP001642464">
    <property type="component" value="Unassembled WGS sequence"/>
</dbReference>
<evidence type="ECO:0000256" key="5">
    <source>
        <dbReference type="ARBA" id="ARBA00022729"/>
    </source>
</evidence>
<comment type="caution">
    <text evidence="11">The sequence shown here is derived from an EMBL/GenBank/DDBJ whole genome shotgun (WGS) entry which is preliminary data.</text>
</comment>
<keyword evidence="9" id="KW-0520">NAD</keyword>
<dbReference type="PANTHER" id="PTHR46091:SF3">
    <property type="entry name" value="AMINE OXIDASE DOMAIN-CONTAINING PROTEIN"/>
    <property type="match status" value="1"/>
</dbReference>
<gene>
    <name evidence="11" type="ORF">SCF082_LOCUS3686</name>
</gene>
<comment type="similarity">
    <text evidence="1">Belongs to the carotenoid/retinoid oxidoreductase family. CrtISO subfamily.</text>
</comment>
<feature type="domain" description="PPPDE" evidence="10">
    <location>
        <begin position="21"/>
        <end position="145"/>
    </location>
</feature>
<evidence type="ECO:0000259" key="10">
    <source>
        <dbReference type="PROSITE" id="PS51858"/>
    </source>
</evidence>
<keyword evidence="4" id="KW-0645">Protease</keyword>
<sequence>MQRPVLLGGKLRGCEVLNKAKPEQLRSLSASGLKVELLATPRGFAGFGGFHTSILLEGEEYFFCSTGIRCSSNVLSHPAYDEAVRIKVGTSKATGQELLNFMSEHFTPGSYDFLRKNCNSFTDCALYFLCQKRLDLRYRAMEKLGWMAESQTGLLHSISEGEYTANPAAEGFNVEEILEEIAELWDCEEESEPEAPSCGYAFTTVAAPTVSCWPPMLYQRPLPFECNEDLPQNWDQLPTPNASPARFRKTCPAFRPENARGADKSAVFRGKLRRGALAPPGLDDGMRLSCGDYRFGGWSRRVTPSQDPSRNEDQSHWLATSIVGKRPMPNSDEFQATHQAAQLEKLKDLIRRGLRKQDLPSEADAIVIGAGPAGLSLAVLLGNFGRKVLVLEQHDRAGGGLHSFTEHGYEFETGFHYLGEMQKGAELRSIVDSLTNEEVEFTNLDARSGGIYDKVVFQNGSDHLGVPNGLEQWLEVLQQKFPEEREAIAVYGRDLKAAMVTFFPTMVWRTLPFDWLRKLLYPLLAAPAMKLSKPASERLDEITRNGKLKAFMGYLALGCIGMTDAAADWRSILGVQVHFSEGAYFPHGGPSAITRAMVQKIESQGGRVYVRARVDDLLWEGQSCCGVVLEKDSLTVRAPIVVSSVGLHNTERFLREKPCHDAFVERLRPLQRTHGHLFLFVGLKGSAAELNLPSNNLWVLPGEDLSRRMAEFHADHEAPFGYVGLAFPSAKDPSYHERNPDRCTCAVVAGDVPWDWFEKWQSTKVRHRGQDYEAFKKSFEERLLDILYTQYPQTKGRVEYVNMGTPLDTNFYLGKTQGESYGLQQTLEKTNADLTWLFAKPKVPHWPKGLLLAGQDVTGDGFAPAVVSAIFASCAVEGFVRGWFNVISMLGLRGTLRALF</sequence>
<dbReference type="InterPro" id="IPR042266">
    <property type="entry name" value="PPPDE_sf"/>
</dbReference>
<evidence type="ECO:0000313" key="11">
    <source>
        <dbReference type="EMBL" id="CAK8993846.1"/>
    </source>
</evidence>
<dbReference type="Gene3D" id="3.90.1720.30">
    <property type="entry name" value="PPPDE domains"/>
    <property type="match status" value="1"/>
</dbReference>
<accession>A0ABP0HW31</accession>
<keyword evidence="7" id="KW-0274">FAD</keyword>
<evidence type="ECO:0000256" key="4">
    <source>
        <dbReference type="ARBA" id="ARBA00022670"/>
    </source>
</evidence>
<dbReference type="Pfam" id="PF13450">
    <property type="entry name" value="NAD_binding_8"/>
    <property type="match status" value="1"/>
</dbReference>
<keyword evidence="3" id="KW-0285">Flavoprotein</keyword>
<dbReference type="SMART" id="SM01179">
    <property type="entry name" value="DUF862"/>
    <property type="match status" value="1"/>
</dbReference>
<keyword evidence="5" id="KW-0732">Signal</keyword>
<organism evidence="11 12">
    <name type="scientific">Durusdinium trenchii</name>
    <dbReference type="NCBI Taxonomy" id="1381693"/>
    <lineage>
        <taxon>Eukaryota</taxon>
        <taxon>Sar</taxon>
        <taxon>Alveolata</taxon>
        <taxon>Dinophyceae</taxon>
        <taxon>Suessiales</taxon>
        <taxon>Symbiodiniaceae</taxon>
        <taxon>Durusdinium</taxon>
    </lineage>
</organism>
<evidence type="ECO:0000256" key="3">
    <source>
        <dbReference type="ARBA" id="ARBA00022630"/>
    </source>
</evidence>
<dbReference type="SUPFAM" id="SSF51905">
    <property type="entry name" value="FAD/NAD(P)-binding domain"/>
    <property type="match status" value="1"/>
</dbReference>
<keyword evidence="8" id="KW-0521">NADP</keyword>
<dbReference type="InterPro" id="IPR036188">
    <property type="entry name" value="FAD/NAD-bd_sf"/>
</dbReference>
<evidence type="ECO:0000256" key="7">
    <source>
        <dbReference type="ARBA" id="ARBA00022827"/>
    </source>
</evidence>
<evidence type="ECO:0000256" key="6">
    <source>
        <dbReference type="ARBA" id="ARBA00022801"/>
    </source>
</evidence>